<dbReference type="PANTHER" id="PTHR33570">
    <property type="entry name" value="4-CARBOXYMUCONOLACTONE DECARBOXYLASE FAMILY PROTEIN"/>
    <property type="match status" value="1"/>
</dbReference>
<dbReference type="Gene3D" id="1.20.1290.10">
    <property type="entry name" value="AhpD-like"/>
    <property type="match status" value="1"/>
</dbReference>
<protein>
    <recommendedName>
        <fullName evidence="2">Carboxymuconolactone decarboxylase-like domain-containing protein</fullName>
    </recommendedName>
</protein>
<dbReference type="SUPFAM" id="SSF69118">
    <property type="entry name" value="AhpD-like"/>
    <property type="match status" value="1"/>
</dbReference>
<accession>A0AA39CNJ8</accession>
<dbReference type="EMBL" id="JAPDRK010000003">
    <property type="protein sequence ID" value="KAJ9614300.1"/>
    <property type="molecule type" value="Genomic_DNA"/>
</dbReference>
<comment type="caution">
    <text evidence="3">The sequence shown here is derived from an EMBL/GenBank/DDBJ whole genome shotgun (WGS) entry which is preliminary data.</text>
</comment>
<gene>
    <name evidence="3" type="ORF">H2200_002436</name>
</gene>
<dbReference type="Proteomes" id="UP001172673">
    <property type="component" value="Unassembled WGS sequence"/>
</dbReference>
<sequence>MNSNQAKHAVTANDGPETNTDMSEPQRSEKYLLGEKMVVEFLGKPYQLGKSNIFSETLREYTFEHTLSSYARPGLTFRERNLLNIALFIATNREHELRINLQSTEHNGLSKEDTAEAIRHCMLYTGMAAGRDAFLVASELLG</sequence>
<dbReference type="GO" id="GO:0051920">
    <property type="term" value="F:peroxiredoxin activity"/>
    <property type="evidence" value="ECO:0007669"/>
    <property type="project" value="InterPro"/>
</dbReference>
<proteinExistence type="predicted"/>
<evidence type="ECO:0000313" key="3">
    <source>
        <dbReference type="EMBL" id="KAJ9614300.1"/>
    </source>
</evidence>
<reference evidence="3" key="1">
    <citation type="submission" date="2022-10" db="EMBL/GenBank/DDBJ databases">
        <title>Culturing micro-colonial fungi from biological soil crusts in the Mojave desert and describing Neophaeococcomyces mojavensis, and introducing the new genera and species Taxawa tesnikishii.</title>
        <authorList>
            <person name="Kurbessoian T."/>
            <person name="Stajich J.E."/>
        </authorList>
    </citation>
    <scope>NUCLEOTIDE SEQUENCE</scope>
    <source>
        <strain evidence="3">TK_41</strain>
    </source>
</reference>
<organism evidence="3 4">
    <name type="scientific">Cladophialophora chaetospira</name>
    <dbReference type="NCBI Taxonomy" id="386627"/>
    <lineage>
        <taxon>Eukaryota</taxon>
        <taxon>Fungi</taxon>
        <taxon>Dikarya</taxon>
        <taxon>Ascomycota</taxon>
        <taxon>Pezizomycotina</taxon>
        <taxon>Eurotiomycetes</taxon>
        <taxon>Chaetothyriomycetidae</taxon>
        <taxon>Chaetothyriales</taxon>
        <taxon>Herpotrichiellaceae</taxon>
        <taxon>Cladophialophora</taxon>
    </lineage>
</organism>
<dbReference type="InterPro" id="IPR029032">
    <property type="entry name" value="AhpD-like"/>
</dbReference>
<name>A0AA39CNJ8_9EURO</name>
<dbReference type="Pfam" id="PF02627">
    <property type="entry name" value="CMD"/>
    <property type="match status" value="1"/>
</dbReference>
<evidence type="ECO:0000313" key="4">
    <source>
        <dbReference type="Proteomes" id="UP001172673"/>
    </source>
</evidence>
<keyword evidence="4" id="KW-1185">Reference proteome</keyword>
<dbReference type="InterPro" id="IPR003779">
    <property type="entry name" value="CMD-like"/>
</dbReference>
<dbReference type="PANTHER" id="PTHR33570:SF2">
    <property type="entry name" value="CARBOXYMUCONOLACTONE DECARBOXYLASE-LIKE DOMAIN-CONTAINING PROTEIN"/>
    <property type="match status" value="1"/>
</dbReference>
<feature type="domain" description="Carboxymuconolactone decarboxylase-like" evidence="2">
    <location>
        <begin position="62"/>
        <end position="138"/>
    </location>
</feature>
<evidence type="ECO:0000259" key="2">
    <source>
        <dbReference type="Pfam" id="PF02627"/>
    </source>
</evidence>
<feature type="region of interest" description="Disordered" evidence="1">
    <location>
        <begin position="1"/>
        <end position="26"/>
    </location>
</feature>
<dbReference type="InterPro" id="IPR052512">
    <property type="entry name" value="4CMD/NDH-1_regulator"/>
</dbReference>
<dbReference type="AlphaFoldDB" id="A0AA39CNJ8"/>
<evidence type="ECO:0000256" key="1">
    <source>
        <dbReference type="SAM" id="MobiDB-lite"/>
    </source>
</evidence>